<keyword evidence="9" id="KW-1185">Reference proteome</keyword>
<accession>A0A1H6FJ30</accession>
<feature type="domain" description="GHMP kinase C-terminal" evidence="7">
    <location>
        <begin position="249"/>
        <end position="326"/>
    </location>
</feature>
<sequence>MRVMKAVVVRAPLRLALGGGGTDLPAYFRRNSGFAVSAAIARYVYVTAAPSIDGRFHLKHLTVEEVVSPRSVRHPLLRALLDLHWDDQPLELASVAEVPPGTGLGSSGAFTVCTLKALGELHAAREEQRDSGWEELEPPARDPQRLAEQACHVEIDVVGRSVGKHDQYAAAFGGVRAYEFLTDGSVTVRTLDLHERSRRALVEETGLFFLGGRRSASRLLAGVARAVRRGDRGALVLLHRAREIAEGVADALERGDLETWARLLDAQWDLKRRRAPGAVPPRADELRTIAQRAGASAVALMGAGGGGFLLCYAPGALERVRTAMRSARAHELAFALDHEGCRALETPVTVPSSSAGDYR</sequence>
<dbReference type="Pfam" id="PF00288">
    <property type="entry name" value="GHMP_kinases_N"/>
    <property type="match status" value="1"/>
</dbReference>
<dbReference type="PANTHER" id="PTHR32463:SF0">
    <property type="entry name" value="L-FUCOSE KINASE"/>
    <property type="match status" value="1"/>
</dbReference>
<dbReference type="PRINTS" id="PR00960">
    <property type="entry name" value="LMBPPROTEIN"/>
</dbReference>
<dbReference type="InterPro" id="IPR014606">
    <property type="entry name" value="Heptose_7-P_kinase"/>
</dbReference>
<comment type="similarity">
    <text evidence="5">Belongs to the GHMP kinase family.</text>
</comment>
<evidence type="ECO:0000256" key="4">
    <source>
        <dbReference type="ARBA" id="ARBA00022840"/>
    </source>
</evidence>
<keyword evidence="2" id="KW-0547">Nucleotide-binding</keyword>
<dbReference type="SUPFAM" id="SSF55060">
    <property type="entry name" value="GHMP Kinase, C-terminal domain"/>
    <property type="match status" value="1"/>
</dbReference>
<evidence type="ECO:0000313" key="8">
    <source>
        <dbReference type="EMBL" id="SEH10412.1"/>
    </source>
</evidence>
<name>A0A1H6FJ30_THEAL</name>
<dbReference type="OrthoDB" id="9812992at2"/>
<dbReference type="InterPro" id="IPR006204">
    <property type="entry name" value="GHMP_kinase_N_dom"/>
</dbReference>
<evidence type="ECO:0000256" key="5">
    <source>
        <dbReference type="ARBA" id="ARBA00038121"/>
    </source>
</evidence>
<dbReference type="PIRSF" id="PIRSF036406">
    <property type="entry name" value="Hept_kin"/>
    <property type="match status" value="1"/>
</dbReference>
<proteinExistence type="inferred from homology"/>
<evidence type="ECO:0000256" key="3">
    <source>
        <dbReference type="ARBA" id="ARBA00022777"/>
    </source>
</evidence>
<organism evidence="8 9">
    <name type="scientific">Thermoleophilum album</name>
    <dbReference type="NCBI Taxonomy" id="29539"/>
    <lineage>
        <taxon>Bacteria</taxon>
        <taxon>Bacillati</taxon>
        <taxon>Actinomycetota</taxon>
        <taxon>Thermoleophilia</taxon>
        <taxon>Thermoleophilales</taxon>
        <taxon>Thermoleophilaceae</taxon>
        <taxon>Thermoleophilum</taxon>
    </lineage>
</organism>
<evidence type="ECO:0000256" key="2">
    <source>
        <dbReference type="ARBA" id="ARBA00022741"/>
    </source>
</evidence>
<dbReference type="GO" id="GO:0005524">
    <property type="term" value="F:ATP binding"/>
    <property type="evidence" value="ECO:0007669"/>
    <property type="project" value="UniProtKB-KW"/>
</dbReference>
<dbReference type="EMBL" id="FNWJ01000001">
    <property type="protein sequence ID" value="SEH10412.1"/>
    <property type="molecule type" value="Genomic_DNA"/>
</dbReference>
<evidence type="ECO:0000259" key="6">
    <source>
        <dbReference type="Pfam" id="PF00288"/>
    </source>
</evidence>
<dbReference type="GO" id="GO:0042352">
    <property type="term" value="P:GDP-L-fucose salvage"/>
    <property type="evidence" value="ECO:0007669"/>
    <property type="project" value="TreeGrafter"/>
</dbReference>
<keyword evidence="4" id="KW-0067">ATP-binding</keyword>
<keyword evidence="3 8" id="KW-0418">Kinase</keyword>
<feature type="domain" description="GHMP kinase N-terminal" evidence="6">
    <location>
        <begin position="84"/>
        <end position="174"/>
    </location>
</feature>
<dbReference type="PROSITE" id="PS00627">
    <property type="entry name" value="GHMP_KINASES_ATP"/>
    <property type="match status" value="1"/>
</dbReference>
<dbReference type="InterPro" id="IPR001174">
    <property type="entry name" value="HddA/FKP"/>
</dbReference>
<dbReference type="AlphaFoldDB" id="A0A1H6FJ30"/>
<dbReference type="PANTHER" id="PTHR32463">
    <property type="entry name" value="L-FUCOSE KINASE"/>
    <property type="match status" value="1"/>
</dbReference>
<dbReference type="GO" id="GO:0050201">
    <property type="term" value="F:fucokinase activity"/>
    <property type="evidence" value="ECO:0007669"/>
    <property type="project" value="TreeGrafter"/>
</dbReference>
<dbReference type="Gene3D" id="3.30.230.120">
    <property type="match status" value="1"/>
</dbReference>
<evidence type="ECO:0000313" key="9">
    <source>
        <dbReference type="Proteomes" id="UP000222056"/>
    </source>
</evidence>
<dbReference type="SUPFAM" id="SSF54211">
    <property type="entry name" value="Ribosomal protein S5 domain 2-like"/>
    <property type="match status" value="1"/>
</dbReference>
<dbReference type="Proteomes" id="UP000222056">
    <property type="component" value="Unassembled WGS sequence"/>
</dbReference>
<protein>
    <submittedName>
        <fullName evidence="8">D-glycero-alpha-D-manno-heptose-7-phosphate kinase</fullName>
    </submittedName>
</protein>
<evidence type="ECO:0000259" key="7">
    <source>
        <dbReference type="Pfam" id="PF08544"/>
    </source>
</evidence>
<dbReference type="Pfam" id="PF08544">
    <property type="entry name" value="GHMP_kinases_C"/>
    <property type="match status" value="1"/>
</dbReference>
<dbReference type="InterPro" id="IPR052203">
    <property type="entry name" value="GHMP_Kinase-Related"/>
</dbReference>
<evidence type="ECO:0000256" key="1">
    <source>
        <dbReference type="ARBA" id="ARBA00022679"/>
    </source>
</evidence>
<dbReference type="InterPro" id="IPR020568">
    <property type="entry name" value="Ribosomal_Su5_D2-typ_SF"/>
</dbReference>
<dbReference type="InterPro" id="IPR013750">
    <property type="entry name" value="GHMP_kinase_C_dom"/>
</dbReference>
<dbReference type="STRING" id="29539.SAMN02745716_0261"/>
<keyword evidence="1" id="KW-0808">Transferase</keyword>
<gene>
    <name evidence="8" type="ORF">SAMN02745716_0261</name>
</gene>
<reference evidence="9" key="1">
    <citation type="submission" date="2016-10" db="EMBL/GenBank/DDBJ databases">
        <authorList>
            <person name="Varghese N."/>
            <person name="Submissions S."/>
        </authorList>
    </citation>
    <scope>NUCLEOTIDE SEQUENCE [LARGE SCALE GENOMIC DNA]</scope>
    <source>
        <strain evidence="9">ATCC 35263</strain>
    </source>
</reference>
<dbReference type="InterPro" id="IPR006203">
    <property type="entry name" value="GHMP_knse_ATP-bd_CS"/>
</dbReference>
<dbReference type="InterPro" id="IPR036554">
    <property type="entry name" value="GHMP_kinase_C_sf"/>
</dbReference>